<dbReference type="PANTHER" id="PTHR36115:SF6">
    <property type="entry name" value="PROLINE-RICH ANTIGEN HOMOLOG"/>
    <property type="match status" value="1"/>
</dbReference>
<evidence type="ECO:0000256" key="4">
    <source>
        <dbReference type="ARBA" id="ARBA00022989"/>
    </source>
</evidence>
<evidence type="ECO:0000256" key="2">
    <source>
        <dbReference type="ARBA" id="ARBA00022475"/>
    </source>
</evidence>
<evidence type="ECO:0000256" key="3">
    <source>
        <dbReference type="ARBA" id="ARBA00022692"/>
    </source>
</evidence>
<dbReference type="InterPro" id="IPR051791">
    <property type="entry name" value="Pra-immunoreactive"/>
</dbReference>
<dbReference type="EMBL" id="JAPPUX010000003">
    <property type="protein sequence ID" value="MCY4727244.1"/>
    <property type="molecule type" value="Genomic_DNA"/>
</dbReference>
<dbReference type="InterPro" id="IPR010432">
    <property type="entry name" value="RDD"/>
</dbReference>
<reference evidence="8" key="1">
    <citation type="submission" date="2022-08" db="EMBL/GenBank/DDBJ databases">
        <title>Genome sequencing of Nocardioides sp. STR2.</title>
        <authorList>
            <person name="So Y."/>
        </authorList>
    </citation>
    <scope>NUCLEOTIDE SEQUENCE</scope>
    <source>
        <strain evidence="8">STR2</strain>
    </source>
</reference>
<evidence type="ECO:0000313" key="8">
    <source>
        <dbReference type="EMBL" id="MCY4727244.1"/>
    </source>
</evidence>
<dbReference type="Proteomes" id="UP001074726">
    <property type="component" value="Unassembled WGS sequence"/>
</dbReference>
<accession>A0ABT4CGW1</accession>
<feature type="domain" description="RDD" evidence="7">
    <location>
        <begin position="16"/>
        <end position="141"/>
    </location>
</feature>
<keyword evidence="4 6" id="KW-1133">Transmembrane helix</keyword>
<dbReference type="RefSeq" id="WP_268112197.1">
    <property type="nucleotide sequence ID" value="NZ_JAPPUX010000003.1"/>
</dbReference>
<feature type="transmembrane region" description="Helical" evidence="6">
    <location>
        <begin position="29"/>
        <end position="50"/>
    </location>
</feature>
<name>A0ABT4CGW1_9ACTN</name>
<comment type="caution">
    <text evidence="8">The sequence shown here is derived from an EMBL/GenBank/DDBJ whole genome shotgun (WGS) entry which is preliminary data.</text>
</comment>
<keyword evidence="2" id="KW-1003">Cell membrane</keyword>
<evidence type="ECO:0000259" key="7">
    <source>
        <dbReference type="Pfam" id="PF06271"/>
    </source>
</evidence>
<evidence type="ECO:0000256" key="5">
    <source>
        <dbReference type="ARBA" id="ARBA00023136"/>
    </source>
</evidence>
<proteinExistence type="predicted"/>
<gene>
    <name evidence="8" type="ORF">NYO98_13230</name>
</gene>
<feature type="transmembrane region" description="Helical" evidence="6">
    <location>
        <begin position="62"/>
        <end position="84"/>
    </location>
</feature>
<dbReference type="PANTHER" id="PTHR36115">
    <property type="entry name" value="PROLINE-RICH ANTIGEN HOMOLOG-RELATED"/>
    <property type="match status" value="1"/>
</dbReference>
<comment type="subcellular location">
    <subcellularLocation>
        <location evidence="1">Cell membrane</location>
        <topology evidence="1">Multi-pass membrane protein</topology>
    </subcellularLocation>
</comment>
<keyword evidence="3 6" id="KW-0812">Transmembrane</keyword>
<feature type="transmembrane region" description="Helical" evidence="6">
    <location>
        <begin position="110"/>
        <end position="129"/>
    </location>
</feature>
<evidence type="ECO:0000256" key="1">
    <source>
        <dbReference type="ARBA" id="ARBA00004651"/>
    </source>
</evidence>
<protein>
    <submittedName>
        <fullName evidence="8">RDD family protein</fullName>
    </submittedName>
</protein>
<organism evidence="8 9">
    <name type="scientific">Nocardioides pini</name>
    <dbReference type="NCBI Taxonomy" id="2975053"/>
    <lineage>
        <taxon>Bacteria</taxon>
        <taxon>Bacillati</taxon>
        <taxon>Actinomycetota</taxon>
        <taxon>Actinomycetes</taxon>
        <taxon>Propionibacteriales</taxon>
        <taxon>Nocardioidaceae</taxon>
        <taxon>Nocardioides</taxon>
    </lineage>
</organism>
<evidence type="ECO:0000313" key="9">
    <source>
        <dbReference type="Proteomes" id="UP001074726"/>
    </source>
</evidence>
<keyword evidence="9" id="KW-1185">Reference proteome</keyword>
<evidence type="ECO:0000256" key="6">
    <source>
        <dbReference type="SAM" id="Phobius"/>
    </source>
</evidence>
<sequence>MWSVPLEARSYQGTSAGVVTRLAASAVDALVVAIALAGSYAALVAFVFVLDPRRFNMPDASFLWSVALFLAYLVVYLTLAWWLAGRTIGDHLWGVRVTTRGGAPLGLVRAFARAVTYAMFPIGLLWCAVDRDRRSLQDLLLRTAVVYDWLSHPSVTGRTEQEPRSSPSAS</sequence>
<keyword evidence="5 6" id="KW-0472">Membrane</keyword>
<dbReference type="Pfam" id="PF06271">
    <property type="entry name" value="RDD"/>
    <property type="match status" value="1"/>
</dbReference>